<accession>A0AAU6T6R4</accession>
<proteinExistence type="predicted"/>
<evidence type="ECO:0000313" key="1">
    <source>
        <dbReference type="EMBL" id="XAG40747.1"/>
    </source>
</evidence>
<dbReference type="EMBL" id="CP095328">
    <property type="protein sequence ID" value="XAG40747.1"/>
    <property type="molecule type" value="Genomic_DNA"/>
</dbReference>
<evidence type="ECO:0008006" key="2">
    <source>
        <dbReference type="Google" id="ProtNLM"/>
    </source>
</evidence>
<name>A0AAU6T6R4_9GAMM</name>
<dbReference type="AlphaFoldDB" id="A0AAU6T6R4"/>
<sequence length="332" mass="37838">MNGIFYNNTITTLPGWAEPLHLSQPIGYAYETATHFVHLYGKDHGLNVISVGLTVIEQKNGTLVDWVQRIFGAQNIQPLSLPIGDTVESLWRPSLYYSNDIEVALNIDPYEQRSAEQALRVLVEKLDDILLYVEPSQSGLASYGHKSRELLILACTEVENLWTSIFQKAGIPPSNNRMFTTQDYVKLLPKAGLNEFEITFKNYNGLRAFQPYANWNAQQPTQSLSWYHAYNKTKHDRNASFNEATLENVMDAISGVIAMFCAKFGPFSLIHDNNALSSLMNQHFHINLKDSDHSTYYVPKITLPANTRNDLFLYDCYREGHNEQWNVQPLVL</sequence>
<dbReference type="RefSeq" id="WP_354688391.1">
    <property type="nucleotide sequence ID" value="NZ_CP095328.1"/>
</dbReference>
<protein>
    <recommendedName>
        <fullName evidence="2">YcaO domain-containing protein</fullName>
    </recommendedName>
</protein>
<gene>
    <name evidence="1" type="ORF">MRK42_17405</name>
</gene>
<reference evidence="1" key="1">
    <citation type="submission" date="2022-03" db="EMBL/GenBank/DDBJ databases">
        <title>Sea Food Isolates.</title>
        <authorList>
            <person name="Li C."/>
        </authorList>
    </citation>
    <scope>NUCLEOTIDE SEQUENCE</scope>
    <source>
        <strain evidence="1">19NY04SH05-1</strain>
    </source>
</reference>
<organism evidence="1">
    <name type="scientific">Aeromonas sp. 19NY04SH05-1</name>
    <dbReference type="NCBI Taxonomy" id="2920537"/>
    <lineage>
        <taxon>Bacteria</taxon>
        <taxon>Pseudomonadati</taxon>
        <taxon>Pseudomonadota</taxon>
        <taxon>Gammaproteobacteria</taxon>
        <taxon>Aeromonadales</taxon>
        <taxon>Aeromonadaceae</taxon>
        <taxon>Aeromonas</taxon>
    </lineage>
</organism>